<evidence type="ECO:0000313" key="2">
    <source>
        <dbReference type="EMBL" id="MBB3109443.1"/>
    </source>
</evidence>
<dbReference type="AlphaFoldDB" id="A0A7W5AVB4"/>
<evidence type="ECO:0000313" key="3">
    <source>
        <dbReference type="Proteomes" id="UP000570361"/>
    </source>
</evidence>
<feature type="domain" description="NodB homology" evidence="1">
    <location>
        <begin position="133"/>
        <end position="309"/>
    </location>
</feature>
<dbReference type="Proteomes" id="UP000570361">
    <property type="component" value="Unassembled WGS sequence"/>
</dbReference>
<sequence>MRIGKTIVMAVLMGTLLIAVRVSDDWSSYVMDVKEGSITIASAYAHQDQSLRRTIQEEAAKQRVEPVNAKVDRIWKAIPGYNGLEIDVELTFQGMKNAPQHTPIQYVYKEVEPAVSLDDLGAQPIYRGNPNKKMVALMINVAWGNEFLEPMLKTLQKEKVKATFFLDGSWLKANAETAKLIQSYGHEISNHAYSHPNMSKLSRSEQLKQITRTEALLKSTLGVTNSWFAPPSGDYNQLTVDVARSQGLKTVLWTLDTVDWQHPAPSTIVQKIRSRVEPGTLILMHPTDSASGALPGMIAAIKSKGYSLGTVSETLSPARVPSVVTKP</sequence>
<dbReference type="PANTHER" id="PTHR10587:SF80">
    <property type="entry name" value="CHITOOLIGOSACCHARIDE DEACETYLASE"/>
    <property type="match status" value="1"/>
</dbReference>
<accession>A0A7W5AVB4</accession>
<protein>
    <submittedName>
        <fullName evidence="2">Putative sporulation protein (Polysaccharide deacetylase family)</fullName>
    </submittedName>
</protein>
<organism evidence="2 3">
    <name type="scientific">Paenibacillus phyllosphaerae</name>
    <dbReference type="NCBI Taxonomy" id="274593"/>
    <lineage>
        <taxon>Bacteria</taxon>
        <taxon>Bacillati</taxon>
        <taxon>Bacillota</taxon>
        <taxon>Bacilli</taxon>
        <taxon>Bacillales</taxon>
        <taxon>Paenibacillaceae</taxon>
        <taxon>Paenibacillus</taxon>
    </lineage>
</organism>
<dbReference type="GO" id="GO:0005975">
    <property type="term" value="P:carbohydrate metabolic process"/>
    <property type="evidence" value="ECO:0007669"/>
    <property type="project" value="InterPro"/>
</dbReference>
<dbReference type="GO" id="GO:0016810">
    <property type="term" value="F:hydrolase activity, acting on carbon-nitrogen (but not peptide) bonds"/>
    <property type="evidence" value="ECO:0007669"/>
    <property type="project" value="InterPro"/>
</dbReference>
<comment type="caution">
    <text evidence="2">The sequence shown here is derived from an EMBL/GenBank/DDBJ whole genome shotgun (WGS) entry which is preliminary data.</text>
</comment>
<dbReference type="PANTHER" id="PTHR10587">
    <property type="entry name" value="GLYCOSYL TRANSFERASE-RELATED"/>
    <property type="match status" value="1"/>
</dbReference>
<dbReference type="InterPro" id="IPR050248">
    <property type="entry name" value="Polysacc_deacetylase_ArnD"/>
</dbReference>
<keyword evidence="3" id="KW-1185">Reference proteome</keyword>
<evidence type="ECO:0000259" key="1">
    <source>
        <dbReference type="PROSITE" id="PS51677"/>
    </source>
</evidence>
<dbReference type="CDD" id="cd10950">
    <property type="entry name" value="CE4_BsYlxY_like"/>
    <property type="match status" value="1"/>
</dbReference>
<dbReference type="PROSITE" id="PS51677">
    <property type="entry name" value="NODB"/>
    <property type="match status" value="1"/>
</dbReference>
<dbReference type="Pfam" id="PF01522">
    <property type="entry name" value="Polysacc_deac_1"/>
    <property type="match status" value="1"/>
</dbReference>
<dbReference type="InterPro" id="IPR011330">
    <property type="entry name" value="Glyco_hydro/deAcase_b/a-brl"/>
</dbReference>
<proteinExistence type="predicted"/>
<dbReference type="InterPro" id="IPR002509">
    <property type="entry name" value="NODB_dom"/>
</dbReference>
<dbReference type="EMBL" id="JACHXK010000002">
    <property type="protein sequence ID" value="MBB3109443.1"/>
    <property type="molecule type" value="Genomic_DNA"/>
</dbReference>
<dbReference type="SUPFAM" id="SSF88713">
    <property type="entry name" value="Glycoside hydrolase/deacetylase"/>
    <property type="match status" value="1"/>
</dbReference>
<dbReference type="RefSeq" id="WP_183598488.1">
    <property type="nucleotide sequence ID" value="NZ_JACHXK010000002.1"/>
</dbReference>
<reference evidence="2 3" key="1">
    <citation type="submission" date="2020-08" db="EMBL/GenBank/DDBJ databases">
        <title>Genomic Encyclopedia of Type Strains, Phase III (KMG-III): the genomes of soil and plant-associated and newly described type strains.</title>
        <authorList>
            <person name="Whitman W."/>
        </authorList>
    </citation>
    <scope>NUCLEOTIDE SEQUENCE [LARGE SCALE GENOMIC DNA]</scope>
    <source>
        <strain evidence="2 3">CECT 5862</strain>
    </source>
</reference>
<name>A0A7W5AVB4_9BACL</name>
<dbReference type="GO" id="GO:0016020">
    <property type="term" value="C:membrane"/>
    <property type="evidence" value="ECO:0007669"/>
    <property type="project" value="TreeGrafter"/>
</dbReference>
<gene>
    <name evidence="2" type="ORF">FHS18_001495</name>
</gene>
<dbReference type="Gene3D" id="3.20.20.370">
    <property type="entry name" value="Glycoside hydrolase/deacetylase"/>
    <property type="match status" value="1"/>
</dbReference>